<dbReference type="RefSeq" id="WP_046221180.1">
    <property type="nucleotide sequence ID" value="NZ_JWYV01000011.1"/>
</dbReference>
<dbReference type="GO" id="GO:0015379">
    <property type="term" value="F:potassium:chloride symporter activity"/>
    <property type="evidence" value="ECO:0007669"/>
    <property type="project" value="InterPro"/>
</dbReference>
<dbReference type="Pfam" id="PF02386">
    <property type="entry name" value="TrkH"/>
    <property type="match status" value="1"/>
</dbReference>
<keyword evidence="12" id="KW-1185">Reference proteome</keyword>
<accession>A0A0F5VBD4</accession>
<feature type="transmembrane region" description="Helical" evidence="10">
    <location>
        <begin position="201"/>
        <end position="224"/>
    </location>
</feature>
<feature type="transmembrane region" description="Helical" evidence="10">
    <location>
        <begin position="417"/>
        <end position="438"/>
    </location>
</feature>
<feature type="transmembrane region" description="Helical" evidence="10">
    <location>
        <begin position="323"/>
        <end position="341"/>
    </location>
</feature>
<name>A0A0F5VBD4_9GAMM</name>
<feature type="transmembrane region" description="Helical" evidence="10">
    <location>
        <begin position="86"/>
        <end position="110"/>
    </location>
</feature>
<evidence type="ECO:0000256" key="3">
    <source>
        <dbReference type="ARBA" id="ARBA00022475"/>
    </source>
</evidence>
<comment type="caution">
    <text evidence="11">The sequence shown here is derived from an EMBL/GenBank/DDBJ whole genome shotgun (WGS) entry which is preliminary data.</text>
</comment>
<dbReference type="EMBL" id="JWYV01000011">
    <property type="protein sequence ID" value="KKC99402.1"/>
    <property type="molecule type" value="Genomic_DNA"/>
</dbReference>
<evidence type="ECO:0000256" key="8">
    <source>
        <dbReference type="ARBA" id="ARBA00023065"/>
    </source>
</evidence>
<dbReference type="AlphaFoldDB" id="A0A0F5VBD4"/>
<evidence type="ECO:0000313" key="12">
    <source>
        <dbReference type="Proteomes" id="UP000033633"/>
    </source>
</evidence>
<keyword evidence="5 10" id="KW-0812">Transmembrane</keyword>
<evidence type="ECO:0000256" key="9">
    <source>
        <dbReference type="ARBA" id="ARBA00023136"/>
    </source>
</evidence>
<proteinExistence type="predicted"/>
<keyword evidence="2" id="KW-0813">Transport</keyword>
<keyword evidence="8" id="KW-0406">Ion transport</keyword>
<evidence type="ECO:0000256" key="1">
    <source>
        <dbReference type="ARBA" id="ARBA00004651"/>
    </source>
</evidence>
<keyword evidence="9 10" id="KW-0472">Membrane</keyword>
<evidence type="ECO:0000256" key="6">
    <source>
        <dbReference type="ARBA" id="ARBA00022958"/>
    </source>
</evidence>
<dbReference type="GO" id="GO:0005886">
    <property type="term" value="C:plasma membrane"/>
    <property type="evidence" value="ECO:0007669"/>
    <property type="project" value="UniProtKB-SubCell"/>
</dbReference>
<dbReference type="PANTHER" id="PTHR32024">
    <property type="entry name" value="TRK SYSTEM POTASSIUM UPTAKE PROTEIN TRKG-RELATED"/>
    <property type="match status" value="1"/>
</dbReference>
<protein>
    <submittedName>
        <fullName evidence="11">Ktr system potassium transporter B</fullName>
    </submittedName>
</protein>
<feature type="transmembrane region" description="Helical" evidence="10">
    <location>
        <begin position="236"/>
        <end position="259"/>
    </location>
</feature>
<feature type="transmembrane region" description="Helical" evidence="10">
    <location>
        <begin position="353"/>
        <end position="378"/>
    </location>
</feature>
<dbReference type="Proteomes" id="UP000033633">
    <property type="component" value="Unassembled WGS sequence"/>
</dbReference>
<evidence type="ECO:0000256" key="5">
    <source>
        <dbReference type="ARBA" id="ARBA00022692"/>
    </source>
</evidence>
<evidence type="ECO:0000256" key="7">
    <source>
        <dbReference type="ARBA" id="ARBA00022989"/>
    </source>
</evidence>
<sequence length="455" mass="49225">MKGFIGKGGIFHLKTPHKQSQWSEPKIIIVSFLSILLPASVLLTLPLFSLTGLSFIDALFTATSAISVTGLGVVDTGTHFTHSGKVLLMILMQIGGLGQMTLSAVLLYMFGARLSLKQQAVTKGALGQENSINIRRLVILIILFTFISETIGTMILAIRWVPEFGLTEGLFTAVFHAISAFNNAGFSLFSDSLTRYQDDPLLLMTISLLFICGGLGFTVVADLFKWSKTRHHRLRLHSKLMLVATPTLLLSGTLLFWLLERNNAATLGQLPTGLQWINAFFQSATARTAGFNSVDISQFSQPALLVMMALMLIGAGSTSTGGGIKVSTFVVAVLATITFLRQQNNVVLFKRTIAWSTVLKCLAIIVVSGLILMLAMFLLMLTEKASFDRVMFETLSAFSTAGLSAGLSASLSEPGKVIMVVVMITGRIGPLTLAYLLARPTTTQLKYPEDNVYAG</sequence>
<dbReference type="STRING" id="265726.KY46_13625"/>
<dbReference type="NCBIfam" id="TIGR00933">
    <property type="entry name" value="2a38"/>
    <property type="match status" value="1"/>
</dbReference>
<reference evidence="11 12" key="1">
    <citation type="submission" date="2014-12" db="EMBL/GenBank/DDBJ databases">
        <title>Mercury Reductase activity and rhizosphere competence traits in the genome of root associated Photobacterium halotolerans MELD1.</title>
        <authorList>
            <person name="Mathew D.C."/>
            <person name="Huang C.-C."/>
        </authorList>
    </citation>
    <scope>NUCLEOTIDE SEQUENCE [LARGE SCALE GENOMIC DNA]</scope>
    <source>
        <strain evidence="11 12">MELD1</strain>
    </source>
</reference>
<dbReference type="PANTHER" id="PTHR32024:SF1">
    <property type="entry name" value="KTR SYSTEM POTASSIUM UPTAKE PROTEIN B"/>
    <property type="match status" value="1"/>
</dbReference>
<comment type="subcellular location">
    <subcellularLocation>
        <location evidence="1">Cell membrane</location>
        <topology evidence="1">Multi-pass membrane protein</topology>
    </subcellularLocation>
</comment>
<feature type="transmembrane region" description="Helical" evidence="10">
    <location>
        <begin position="54"/>
        <end position="74"/>
    </location>
</feature>
<evidence type="ECO:0000256" key="4">
    <source>
        <dbReference type="ARBA" id="ARBA00022538"/>
    </source>
</evidence>
<keyword evidence="7 10" id="KW-1133">Transmembrane helix</keyword>
<evidence type="ECO:0000256" key="10">
    <source>
        <dbReference type="SAM" id="Phobius"/>
    </source>
</evidence>
<keyword evidence="3" id="KW-1003">Cell membrane</keyword>
<organism evidence="11 12">
    <name type="scientific">Photobacterium halotolerans</name>
    <dbReference type="NCBI Taxonomy" id="265726"/>
    <lineage>
        <taxon>Bacteria</taxon>
        <taxon>Pseudomonadati</taxon>
        <taxon>Pseudomonadota</taxon>
        <taxon>Gammaproteobacteria</taxon>
        <taxon>Vibrionales</taxon>
        <taxon>Vibrionaceae</taxon>
        <taxon>Photobacterium</taxon>
    </lineage>
</organism>
<feature type="transmembrane region" description="Helical" evidence="10">
    <location>
        <begin position="137"/>
        <end position="158"/>
    </location>
</feature>
<dbReference type="OrthoDB" id="9810952at2"/>
<keyword evidence="6" id="KW-0630">Potassium</keyword>
<dbReference type="PATRIC" id="fig|265726.11.peg.958"/>
<evidence type="ECO:0000256" key="2">
    <source>
        <dbReference type="ARBA" id="ARBA00022448"/>
    </source>
</evidence>
<dbReference type="InterPro" id="IPR004772">
    <property type="entry name" value="TrkH"/>
</dbReference>
<feature type="transmembrane region" description="Helical" evidence="10">
    <location>
        <begin position="27"/>
        <end position="48"/>
    </location>
</feature>
<gene>
    <name evidence="11" type="ORF">KY46_13625</name>
</gene>
<evidence type="ECO:0000313" key="11">
    <source>
        <dbReference type="EMBL" id="KKC99402.1"/>
    </source>
</evidence>
<keyword evidence="4" id="KW-0633">Potassium transport</keyword>
<dbReference type="InterPro" id="IPR003445">
    <property type="entry name" value="Cat_transpt"/>
</dbReference>